<evidence type="ECO:0000313" key="1">
    <source>
        <dbReference type="EMBL" id="KKN90473.1"/>
    </source>
</evidence>
<proteinExistence type="predicted"/>
<accession>A0A0F9XF77</accession>
<organism evidence="1">
    <name type="scientific">marine sediment metagenome</name>
    <dbReference type="NCBI Taxonomy" id="412755"/>
    <lineage>
        <taxon>unclassified sequences</taxon>
        <taxon>metagenomes</taxon>
        <taxon>ecological metagenomes</taxon>
    </lineage>
</organism>
<sequence>MSQDIILAEGRDAERVRKHLASCNSFEEVRALGVLFHGSCEDIEGNLHGGGYDGVFWTADRPSVAQAYIPKSGSTTWLHEPREDEREDYLKPSKHIGFVMRWALDRAGVTMEDLDVTWNGLQAWSWTIPSNWPTEGDFDDMIRGLGYGPDFRGCYTVSTRYTDEGETIMPAEWTLPGQLVIALPQEDFTFKAAMWSEDGLGYASHNRVADFNSFSQGGQHGFSMEDCLQSEFHGNVGHEAFGILPEGIKRLSWLSIPAVRHDGPDMDVFAKPETPAFVAFMKELNPSYRTENEIAMSTEKDNRLYAVMSDSRQPHDKSILARMAPARSKETGFWTDRDPEAVWLMKRDDAEDVLSNIHWNNPRMVRAEKAIKIIETQRDALLNLQVKQPFEVGQPEDATPELG</sequence>
<gene>
    <name evidence="1" type="ORF">LCGC14_0228420</name>
</gene>
<name>A0A0F9XF77_9ZZZZ</name>
<protein>
    <submittedName>
        <fullName evidence="1">Uncharacterized protein</fullName>
    </submittedName>
</protein>
<reference evidence="1" key="1">
    <citation type="journal article" date="2015" name="Nature">
        <title>Complex archaea that bridge the gap between prokaryotes and eukaryotes.</title>
        <authorList>
            <person name="Spang A."/>
            <person name="Saw J.H."/>
            <person name="Jorgensen S.L."/>
            <person name="Zaremba-Niedzwiedzka K."/>
            <person name="Martijn J."/>
            <person name="Lind A.E."/>
            <person name="van Eijk R."/>
            <person name="Schleper C."/>
            <person name="Guy L."/>
            <person name="Ettema T.J."/>
        </authorList>
    </citation>
    <scope>NUCLEOTIDE SEQUENCE</scope>
</reference>
<dbReference type="EMBL" id="LAZR01000110">
    <property type="protein sequence ID" value="KKN90473.1"/>
    <property type="molecule type" value="Genomic_DNA"/>
</dbReference>
<comment type="caution">
    <text evidence="1">The sequence shown here is derived from an EMBL/GenBank/DDBJ whole genome shotgun (WGS) entry which is preliminary data.</text>
</comment>
<dbReference type="AlphaFoldDB" id="A0A0F9XF77"/>